<dbReference type="PRINTS" id="PR01415">
    <property type="entry name" value="ANKYRIN"/>
</dbReference>
<dbReference type="AlphaFoldDB" id="A0A6J2WJI3"/>
<feature type="repeat" description="ANK" evidence="1">
    <location>
        <begin position="604"/>
        <end position="636"/>
    </location>
</feature>
<dbReference type="SUPFAM" id="SSF47473">
    <property type="entry name" value="EF-hand"/>
    <property type="match status" value="1"/>
</dbReference>
<organism evidence="3 4">
    <name type="scientific">Chanos chanos</name>
    <name type="common">Milkfish</name>
    <name type="synonym">Mugil chanos</name>
    <dbReference type="NCBI Taxonomy" id="29144"/>
    <lineage>
        <taxon>Eukaryota</taxon>
        <taxon>Metazoa</taxon>
        <taxon>Chordata</taxon>
        <taxon>Craniata</taxon>
        <taxon>Vertebrata</taxon>
        <taxon>Euteleostomi</taxon>
        <taxon>Actinopterygii</taxon>
        <taxon>Neopterygii</taxon>
        <taxon>Teleostei</taxon>
        <taxon>Ostariophysi</taxon>
        <taxon>Gonorynchiformes</taxon>
        <taxon>Chanidae</taxon>
        <taxon>Chanos</taxon>
    </lineage>
</organism>
<gene>
    <name evidence="4" type="primary">ankef1b</name>
</gene>
<feature type="region of interest" description="Disordered" evidence="2">
    <location>
        <begin position="667"/>
        <end position="689"/>
    </location>
</feature>
<dbReference type="Proteomes" id="UP000504632">
    <property type="component" value="Chromosome 1"/>
</dbReference>
<dbReference type="InterPro" id="IPR002110">
    <property type="entry name" value="Ankyrin_rpt"/>
</dbReference>
<dbReference type="PROSITE" id="PS50088">
    <property type="entry name" value="ANK_REPEAT"/>
    <property type="match status" value="7"/>
</dbReference>
<evidence type="ECO:0000256" key="2">
    <source>
        <dbReference type="SAM" id="MobiDB-lite"/>
    </source>
</evidence>
<dbReference type="InterPro" id="IPR052801">
    <property type="entry name" value="Ankyrin-EF-hand"/>
</dbReference>
<dbReference type="PANTHER" id="PTHR24127">
    <property type="entry name" value="ANKYRIN REPEAT AND EF-HAND DOMAIN-CONTAINING PROTEIN 1"/>
    <property type="match status" value="1"/>
</dbReference>
<dbReference type="InterPro" id="IPR036770">
    <property type="entry name" value="Ankyrin_rpt-contain_sf"/>
</dbReference>
<protein>
    <submittedName>
        <fullName evidence="4">Ankyrin repeat and EF-hand domain-containing protein 1</fullName>
    </submittedName>
</protein>
<dbReference type="SMART" id="SM00248">
    <property type="entry name" value="ANK"/>
    <property type="match status" value="11"/>
</dbReference>
<evidence type="ECO:0000256" key="1">
    <source>
        <dbReference type="PROSITE-ProRule" id="PRU00023"/>
    </source>
</evidence>
<dbReference type="PROSITE" id="PS50297">
    <property type="entry name" value="ANK_REP_REGION"/>
    <property type="match status" value="7"/>
</dbReference>
<dbReference type="PANTHER" id="PTHR24127:SF1">
    <property type="entry name" value="ANKYRIN REPEAT AND EF-HAND DOMAIN-CONTAINING PROTEIN 1"/>
    <property type="match status" value="1"/>
</dbReference>
<keyword evidence="3" id="KW-1185">Reference proteome</keyword>
<dbReference type="CTD" id="100149106"/>
<dbReference type="GeneID" id="115823925"/>
<proteinExistence type="predicted"/>
<dbReference type="SUPFAM" id="SSF48403">
    <property type="entry name" value="Ankyrin repeat"/>
    <property type="match status" value="2"/>
</dbReference>
<feature type="repeat" description="ANK" evidence="1">
    <location>
        <begin position="260"/>
        <end position="292"/>
    </location>
</feature>
<dbReference type="OrthoDB" id="539213at2759"/>
<name>A0A6J2WJI3_CHACN</name>
<evidence type="ECO:0000313" key="3">
    <source>
        <dbReference type="Proteomes" id="UP000504632"/>
    </source>
</evidence>
<feature type="repeat" description="ANK" evidence="1">
    <location>
        <begin position="571"/>
        <end position="603"/>
    </location>
</feature>
<sequence>MAARRIVKVQSTVAEGRLEVLQVYKLLQCVREGNTAHIEKMLRLGVPRLVDLTEPREGLGAMHLAVTANNMDMARFLLSAKANPNIQDKRGRTPVILATQLGHDTMVALLAKNHADMNLADKDGKGVLFYCLYPTTRHAHCLQVALNSKANVNSVCRSGKPVFVLACERARDCEDMCMSILEGGANPDSADETSGRTALMEAARAGSVQLVRAILQRGANPNTLDKKRFHAAHFAAKGGFFEVIQVLSAYSADLGVMATDGNTPLHFAAAGGFAECCRFLAQRGCNPKLKNVEGLVPRQIAKDKGQKAAMKELKKAERQHAKFSKPEAVNPNALWAIRLHDWSCEHEATLRSAFEMAEESDGPLVTVSTDTFVSVLKEHRAPLDDENLERVVKDHDNRREGVINVSDFFKGLKYLQKAFVISSYGPKKKKAGKGGKGKKKGKYVAPMPIYTLPSDHMARRPDGGPPLLMIERYQQFTDMKRFHRDRPPRHPVEDDSAWYIKELEKAYININQCTMIEDLESLSLAFSQGHPVDVQDRFYKTPLMTACTFGNYTEAKLLIELGADVNACDQFNWTPLHHACHAGQLDIIDLLVQSGAMVDAVAVNGGTPLMRAIESCRLSCVDYLIKAGANIQAANKAGQTCLDVAKLYGDPRIIELIMTKFDSLPKMKENKKGKGGEAPPKSKPAAPMTEKVGRICRNSASPSLNTLAKRAALRENIIFVNSQMPSGPANKFGISFVPRTVWGKELLTTQRQIERKMDRRKHLSYEAEFEDFMVSLSKSIMQKSLEMT</sequence>
<feature type="repeat" description="ANK" evidence="1">
    <location>
        <begin position="57"/>
        <end position="89"/>
    </location>
</feature>
<dbReference type="InterPro" id="IPR011992">
    <property type="entry name" value="EF-hand-dom_pair"/>
</dbReference>
<keyword evidence="1" id="KW-0040">ANK repeat</keyword>
<feature type="repeat" description="ANK" evidence="1">
    <location>
        <begin position="194"/>
        <end position="226"/>
    </location>
</feature>
<dbReference type="RefSeq" id="XP_030643832.1">
    <property type="nucleotide sequence ID" value="XM_030787972.1"/>
</dbReference>
<dbReference type="Pfam" id="PF13637">
    <property type="entry name" value="Ank_4"/>
    <property type="match status" value="1"/>
</dbReference>
<evidence type="ECO:0000313" key="4">
    <source>
        <dbReference type="RefSeq" id="XP_030643832.1"/>
    </source>
</evidence>
<dbReference type="Gene3D" id="1.25.40.20">
    <property type="entry name" value="Ankyrin repeat-containing domain"/>
    <property type="match status" value="3"/>
</dbReference>
<accession>A0A6J2WJI3</accession>
<dbReference type="InParanoid" id="A0A6J2WJI3"/>
<feature type="compositionally biased region" description="Low complexity" evidence="2">
    <location>
        <begin position="677"/>
        <end position="688"/>
    </location>
</feature>
<dbReference type="Pfam" id="PF12796">
    <property type="entry name" value="Ank_2"/>
    <property type="match status" value="3"/>
</dbReference>
<feature type="repeat" description="ANK" evidence="1">
    <location>
        <begin position="90"/>
        <end position="122"/>
    </location>
</feature>
<reference evidence="4" key="1">
    <citation type="submission" date="2025-08" db="UniProtKB">
        <authorList>
            <consortium name="RefSeq"/>
        </authorList>
    </citation>
    <scope>IDENTIFICATION</scope>
</reference>
<feature type="repeat" description="ANK" evidence="1">
    <location>
        <begin position="538"/>
        <end position="570"/>
    </location>
</feature>